<name>A0A8S1LG71_PARPR</name>
<protein>
    <submittedName>
        <fullName evidence="1">Uncharacterized protein</fullName>
    </submittedName>
</protein>
<dbReference type="EMBL" id="CAJJDM010000036">
    <property type="protein sequence ID" value="CAD8065022.1"/>
    <property type="molecule type" value="Genomic_DNA"/>
</dbReference>
<gene>
    <name evidence="1" type="ORF">PPRIM_AZ9-3.1.T0370056</name>
</gene>
<dbReference type="Proteomes" id="UP000688137">
    <property type="component" value="Unassembled WGS sequence"/>
</dbReference>
<keyword evidence="2" id="KW-1185">Reference proteome</keyword>
<evidence type="ECO:0000313" key="1">
    <source>
        <dbReference type="EMBL" id="CAD8065022.1"/>
    </source>
</evidence>
<dbReference type="OMA" id="AECMEER"/>
<sequence length="230" mass="26697">MKTISLIPSTEQVVTGQTWIGGPTYELQKQHVPGYAGHVRGLKAESQYGKPFAKITAECMEERLARCTNSEERERLQTSYKIEFGEPNLRKPQLQTAAERILEDARRQEKAINERNYRTYQSMPKTINDIPPIDRLPVVGYQGFRPVFRHPLKQVVPPEKPQPFVHPLNQMEKEMAKTMLETNDKFRQTYEQQKPPIVGYTGFMTGIKAENMYGESYKDISHQVLQRKQR</sequence>
<organism evidence="1 2">
    <name type="scientific">Paramecium primaurelia</name>
    <dbReference type="NCBI Taxonomy" id="5886"/>
    <lineage>
        <taxon>Eukaryota</taxon>
        <taxon>Sar</taxon>
        <taxon>Alveolata</taxon>
        <taxon>Ciliophora</taxon>
        <taxon>Intramacronucleata</taxon>
        <taxon>Oligohymenophorea</taxon>
        <taxon>Peniculida</taxon>
        <taxon>Parameciidae</taxon>
        <taxon>Paramecium</taxon>
    </lineage>
</organism>
<evidence type="ECO:0000313" key="2">
    <source>
        <dbReference type="Proteomes" id="UP000688137"/>
    </source>
</evidence>
<dbReference type="AlphaFoldDB" id="A0A8S1LG71"/>
<accession>A0A8S1LG71</accession>
<comment type="caution">
    <text evidence="1">The sequence shown here is derived from an EMBL/GenBank/DDBJ whole genome shotgun (WGS) entry which is preliminary data.</text>
</comment>
<reference evidence="1" key="1">
    <citation type="submission" date="2021-01" db="EMBL/GenBank/DDBJ databases">
        <authorList>
            <consortium name="Genoscope - CEA"/>
            <person name="William W."/>
        </authorList>
    </citation>
    <scope>NUCLEOTIDE SEQUENCE</scope>
</reference>
<proteinExistence type="predicted"/>